<dbReference type="InterPro" id="IPR036526">
    <property type="entry name" value="C-N_Hydrolase_sf"/>
</dbReference>
<accession>A0A0E0E1S7</accession>
<feature type="domain" description="CN hydrolase" evidence="1">
    <location>
        <begin position="2"/>
        <end position="39"/>
    </location>
</feature>
<dbReference type="Proteomes" id="UP000008021">
    <property type="component" value="Chromosome 6"/>
</dbReference>
<protein>
    <recommendedName>
        <fullName evidence="1">CN hydrolase domain-containing protein</fullName>
    </recommendedName>
</protein>
<dbReference type="AlphaFoldDB" id="A0A0E0E1S7"/>
<reference evidence="2" key="2">
    <citation type="submission" date="2018-05" db="EMBL/GenBank/DDBJ databases">
        <title>OmerRS3 (Oryza meridionalis Reference Sequence Version 3).</title>
        <authorList>
            <person name="Zhang J."/>
            <person name="Kudrna D."/>
            <person name="Lee S."/>
            <person name="Talag J."/>
            <person name="Welchert J."/>
            <person name="Wing R.A."/>
        </authorList>
    </citation>
    <scope>NUCLEOTIDE SEQUENCE [LARGE SCALE GENOMIC DNA]</scope>
    <source>
        <strain evidence="2">cv. OR44</strain>
    </source>
</reference>
<dbReference type="HOGENOM" id="CLU_3053696_0_0_1"/>
<dbReference type="STRING" id="40149.A0A0E0E1S7"/>
<dbReference type="InterPro" id="IPR003010">
    <property type="entry name" value="C-N_Hydrolase"/>
</dbReference>
<evidence type="ECO:0000313" key="3">
    <source>
        <dbReference type="Proteomes" id="UP000008021"/>
    </source>
</evidence>
<dbReference type="EnsemblPlants" id="OMERI06G15820.1">
    <property type="protein sequence ID" value="OMERI06G15820.1"/>
    <property type="gene ID" value="OMERI06G15820"/>
</dbReference>
<dbReference type="Gramene" id="OMERI06G15820.1">
    <property type="protein sequence ID" value="OMERI06G15820.1"/>
    <property type="gene ID" value="OMERI06G15820"/>
</dbReference>
<evidence type="ECO:0000313" key="2">
    <source>
        <dbReference type="EnsemblPlants" id="OMERI06G15820.1"/>
    </source>
</evidence>
<evidence type="ECO:0000259" key="1">
    <source>
        <dbReference type="Pfam" id="PF00795"/>
    </source>
</evidence>
<proteinExistence type="predicted"/>
<name>A0A0E0E1S7_9ORYZ</name>
<dbReference type="SUPFAM" id="SSF56317">
    <property type="entry name" value="Carbon-nitrogen hydrolase"/>
    <property type="match status" value="1"/>
</dbReference>
<dbReference type="Gene3D" id="3.60.110.10">
    <property type="entry name" value="Carbon-nitrogen hydrolase"/>
    <property type="match status" value="1"/>
</dbReference>
<reference evidence="2" key="1">
    <citation type="submission" date="2015-04" db="UniProtKB">
        <authorList>
            <consortium name="EnsemblPlants"/>
        </authorList>
    </citation>
    <scope>IDENTIFICATION</scope>
</reference>
<dbReference type="GO" id="GO:0016810">
    <property type="term" value="F:hydrolase activity, acting on carbon-nitrogen (but not peptide) bonds"/>
    <property type="evidence" value="ECO:0007669"/>
    <property type="project" value="UniProtKB-ARBA"/>
</dbReference>
<dbReference type="Pfam" id="PF00795">
    <property type="entry name" value="CN_hydrolase"/>
    <property type="match status" value="1"/>
</dbReference>
<sequence length="54" mass="6191">MIWGHSSLIGPFGEVTATAGHEEATVICEIDHSMIQTIRHKYKQDDWKVIRKLL</sequence>
<keyword evidence="3" id="KW-1185">Reference proteome</keyword>
<organism evidence="2">
    <name type="scientific">Oryza meridionalis</name>
    <dbReference type="NCBI Taxonomy" id="40149"/>
    <lineage>
        <taxon>Eukaryota</taxon>
        <taxon>Viridiplantae</taxon>
        <taxon>Streptophyta</taxon>
        <taxon>Embryophyta</taxon>
        <taxon>Tracheophyta</taxon>
        <taxon>Spermatophyta</taxon>
        <taxon>Magnoliopsida</taxon>
        <taxon>Liliopsida</taxon>
        <taxon>Poales</taxon>
        <taxon>Poaceae</taxon>
        <taxon>BOP clade</taxon>
        <taxon>Oryzoideae</taxon>
        <taxon>Oryzeae</taxon>
        <taxon>Oryzinae</taxon>
        <taxon>Oryza</taxon>
    </lineage>
</organism>